<dbReference type="Gene3D" id="1.25.40.20">
    <property type="entry name" value="Ankyrin repeat-containing domain"/>
    <property type="match status" value="1"/>
</dbReference>
<reference evidence="2" key="2">
    <citation type="submission" date="2017-02" db="EMBL/GenBank/DDBJ databases">
        <title>Sunflower complete genome.</title>
        <authorList>
            <person name="Langlade N."/>
            <person name="Munos S."/>
        </authorList>
    </citation>
    <scope>NUCLEOTIDE SEQUENCE [LARGE SCALE GENOMIC DNA]</scope>
    <source>
        <tissue evidence="2">Leaves</tissue>
    </source>
</reference>
<sequence length="193" mass="21698">MITPLDQGLSVFIHSNIHNIACLLNPLDLKQRYYRLHSSCVVMTSSQHPINIQGASSSLTQPPPPPKLPCFDLVYGPGDDYARIGFPLYEASRRCDWKEAKAILYDYPHLVRYSITGNGETPLHIAASVKIRSKQVEQFVKNLLDMMSKDDLELQNQNHDTAFCQAAATRNIKTVMIMLEKNRNLATIAGGER</sequence>
<dbReference type="SUPFAM" id="SSF48403">
    <property type="entry name" value="Ankyrin repeat"/>
    <property type="match status" value="1"/>
</dbReference>
<name>A0A251SHS4_HELAN</name>
<gene>
    <name evidence="2" type="ORF">HannXRQ_Chr14g0442151</name>
    <name evidence="1" type="ORF">HanXRQr2_Chr14g0643521</name>
</gene>
<evidence type="ECO:0000313" key="2">
    <source>
        <dbReference type="EMBL" id="OTF98121.1"/>
    </source>
</evidence>
<dbReference type="InParanoid" id="A0A251SHS4"/>
<evidence type="ECO:0000313" key="3">
    <source>
        <dbReference type="Proteomes" id="UP000215914"/>
    </source>
</evidence>
<accession>A0A251SHS4</accession>
<dbReference type="Proteomes" id="UP000215914">
    <property type="component" value="Chromosome 14"/>
</dbReference>
<reference evidence="1" key="3">
    <citation type="submission" date="2020-06" db="EMBL/GenBank/DDBJ databases">
        <title>Helianthus annuus Genome sequencing and assembly Release 2.</title>
        <authorList>
            <person name="Gouzy J."/>
            <person name="Langlade N."/>
            <person name="Munos S."/>
        </authorList>
    </citation>
    <scope>NUCLEOTIDE SEQUENCE</scope>
    <source>
        <tissue evidence="1">Leaves</tissue>
    </source>
</reference>
<evidence type="ECO:0000313" key="1">
    <source>
        <dbReference type="EMBL" id="KAF5769036.1"/>
    </source>
</evidence>
<dbReference type="InterPro" id="IPR036770">
    <property type="entry name" value="Ankyrin_rpt-contain_sf"/>
</dbReference>
<reference evidence="1 3" key="1">
    <citation type="journal article" date="2017" name="Nature">
        <title>The sunflower genome provides insights into oil metabolism, flowering and Asterid evolution.</title>
        <authorList>
            <person name="Badouin H."/>
            <person name="Gouzy J."/>
            <person name="Grassa C.J."/>
            <person name="Murat F."/>
            <person name="Staton S.E."/>
            <person name="Cottret L."/>
            <person name="Lelandais-Briere C."/>
            <person name="Owens G.L."/>
            <person name="Carrere S."/>
            <person name="Mayjonade B."/>
            <person name="Legrand L."/>
            <person name="Gill N."/>
            <person name="Kane N.C."/>
            <person name="Bowers J.E."/>
            <person name="Hubner S."/>
            <person name="Bellec A."/>
            <person name="Berard A."/>
            <person name="Berges H."/>
            <person name="Blanchet N."/>
            <person name="Boniface M.C."/>
            <person name="Brunel D."/>
            <person name="Catrice O."/>
            <person name="Chaidir N."/>
            <person name="Claudel C."/>
            <person name="Donnadieu C."/>
            <person name="Faraut T."/>
            <person name="Fievet G."/>
            <person name="Helmstetter N."/>
            <person name="King M."/>
            <person name="Knapp S.J."/>
            <person name="Lai Z."/>
            <person name="Le Paslier M.C."/>
            <person name="Lippi Y."/>
            <person name="Lorenzon L."/>
            <person name="Mandel J.R."/>
            <person name="Marage G."/>
            <person name="Marchand G."/>
            <person name="Marquand E."/>
            <person name="Bret-Mestries E."/>
            <person name="Morien E."/>
            <person name="Nambeesan S."/>
            <person name="Nguyen T."/>
            <person name="Pegot-Espagnet P."/>
            <person name="Pouilly N."/>
            <person name="Raftis F."/>
            <person name="Sallet E."/>
            <person name="Schiex T."/>
            <person name="Thomas J."/>
            <person name="Vandecasteele C."/>
            <person name="Vares D."/>
            <person name="Vear F."/>
            <person name="Vautrin S."/>
            <person name="Crespi M."/>
            <person name="Mangin B."/>
            <person name="Burke J.M."/>
            <person name="Salse J."/>
            <person name="Munos S."/>
            <person name="Vincourt P."/>
            <person name="Rieseberg L.H."/>
            <person name="Langlade N.B."/>
        </authorList>
    </citation>
    <scope>NUCLEOTIDE SEQUENCE [LARGE SCALE GENOMIC DNA]</scope>
    <source>
        <strain evidence="3">cv. SF193</strain>
        <tissue evidence="1">Leaves</tissue>
    </source>
</reference>
<keyword evidence="3" id="KW-1185">Reference proteome</keyword>
<dbReference type="STRING" id="4232.A0A251SHS4"/>
<proteinExistence type="predicted"/>
<dbReference type="EMBL" id="CM007903">
    <property type="protein sequence ID" value="OTF98121.1"/>
    <property type="molecule type" value="Genomic_DNA"/>
</dbReference>
<dbReference type="AlphaFoldDB" id="A0A251SHS4"/>
<dbReference type="Gramene" id="mRNA:HanXRQr2_Chr14g0643521">
    <property type="protein sequence ID" value="mRNA:HanXRQr2_Chr14g0643521"/>
    <property type="gene ID" value="HanXRQr2_Chr14g0643521"/>
</dbReference>
<dbReference type="PANTHER" id="PTHR24121:SF16">
    <property type="entry name" value="NON-SPECIFIC SERINE_THREONINE PROTEIN KINASE"/>
    <property type="match status" value="1"/>
</dbReference>
<organism evidence="2 3">
    <name type="scientific">Helianthus annuus</name>
    <name type="common">Common sunflower</name>
    <dbReference type="NCBI Taxonomy" id="4232"/>
    <lineage>
        <taxon>Eukaryota</taxon>
        <taxon>Viridiplantae</taxon>
        <taxon>Streptophyta</taxon>
        <taxon>Embryophyta</taxon>
        <taxon>Tracheophyta</taxon>
        <taxon>Spermatophyta</taxon>
        <taxon>Magnoliopsida</taxon>
        <taxon>eudicotyledons</taxon>
        <taxon>Gunneridae</taxon>
        <taxon>Pentapetalae</taxon>
        <taxon>asterids</taxon>
        <taxon>campanulids</taxon>
        <taxon>Asterales</taxon>
        <taxon>Asteraceae</taxon>
        <taxon>Asteroideae</taxon>
        <taxon>Heliantheae alliance</taxon>
        <taxon>Heliantheae</taxon>
        <taxon>Helianthus</taxon>
    </lineage>
</organism>
<dbReference type="PANTHER" id="PTHR24121">
    <property type="entry name" value="NO MECHANORECEPTOR POTENTIAL C, ISOFORM D-RELATED"/>
    <property type="match status" value="1"/>
</dbReference>
<dbReference type="SMART" id="SM00248">
    <property type="entry name" value="ANK"/>
    <property type="match status" value="2"/>
</dbReference>
<dbReference type="InterPro" id="IPR002110">
    <property type="entry name" value="Ankyrin_rpt"/>
</dbReference>
<protein>
    <submittedName>
        <fullName evidence="1 2">Ankyrin repeat-containing domain-containing protein</fullName>
    </submittedName>
</protein>
<dbReference type="EMBL" id="MNCJ02000329">
    <property type="protein sequence ID" value="KAF5769036.1"/>
    <property type="molecule type" value="Genomic_DNA"/>
</dbReference>